<keyword evidence="1" id="KW-1133">Transmembrane helix</keyword>
<dbReference type="Proteomes" id="UP000261212">
    <property type="component" value="Unassembled WGS sequence"/>
</dbReference>
<protein>
    <submittedName>
        <fullName evidence="3">Spore maturation protein</fullName>
    </submittedName>
</protein>
<dbReference type="RefSeq" id="WP_117532377.1">
    <property type="nucleotide sequence ID" value="NZ_QUSM01000004.1"/>
</dbReference>
<feature type="transmembrane region" description="Helical" evidence="1">
    <location>
        <begin position="6"/>
        <end position="22"/>
    </location>
</feature>
<feature type="domain" description="Nucleoside transporter/FeoB GTPase Gate" evidence="2">
    <location>
        <begin position="44"/>
        <end position="139"/>
    </location>
</feature>
<evidence type="ECO:0000256" key="1">
    <source>
        <dbReference type="SAM" id="Phobius"/>
    </source>
</evidence>
<gene>
    <name evidence="3" type="ORF">DW687_08190</name>
</gene>
<organism evidence="3 4">
    <name type="scientific">Anaerofustis stercorihominis</name>
    <dbReference type="NCBI Taxonomy" id="214853"/>
    <lineage>
        <taxon>Bacteria</taxon>
        <taxon>Bacillati</taxon>
        <taxon>Bacillota</taxon>
        <taxon>Clostridia</taxon>
        <taxon>Eubacteriales</taxon>
        <taxon>Eubacteriaceae</taxon>
        <taxon>Anaerofustis</taxon>
    </lineage>
</organism>
<dbReference type="InterPro" id="IPR052549">
    <property type="entry name" value="SpmB"/>
</dbReference>
<dbReference type="GO" id="GO:0005886">
    <property type="term" value="C:plasma membrane"/>
    <property type="evidence" value="ECO:0007669"/>
    <property type="project" value="TreeGrafter"/>
</dbReference>
<dbReference type="PANTHER" id="PTHR35793:SF2">
    <property type="entry name" value="INNER MEMBRANE PROTEIN YJIG"/>
    <property type="match status" value="1"/>
</dbReference>
<accession>A0A3E3DWX8</accession>
<feature type="transmembrane region" description="Helical" evidence="1">
    <location>
        <begin position="116"/>
        <end position="139"/>
    </location>
</feature>
<reference evidence="3 4" key="1">
    <citation type="submission" date="2018-08" db="EMBL/GenBank/DDBJ databases">
        <title>A genome reference for cultivated species of the human gut microbiota.</title>
        <authorList>
            <person name="Zou Y."/>
            <person name="Xue W."/>
            <person name="Luo G."/>
        </authorList>
    </citation>
    <scope>NUCLEOTIDE SEQUENCE [LARGE SCALE GENOMIC DNA]</scope>
    <source>
        <strain evidence="3 4">AM25-6</strain>
    </source>
</reference>
<dbReference type="Pfam" id="PF07670">
    <property type="entry name" value="Gate"/>
    <property type="match status" value="1"/>
</dbReference>
<evidence type="ECO:0000313" key="3">
    <source>
        <dbReference type="EMBL" id="RGD73753.1"/>
    </source>
</evidence>
<sequence length="174" mass="18847">MLNLISSGVLIAIILGILTYGMKQNIDIYATFVTGAKKGIKTTLNIFPFLLAFTVSVSVFRESGLSEFIVKILSPACSVIHFKSELLPLILFRPLSGSGASAVLCDIFKVFTPDSFIGLAASVMMGSTETTLYVLNVYLSGENIKNISYALKACLLADLVGFIFAYIISMIFFT</sequence>
<keyword evidence="1" id="KW-0472">Membrane</keyword>
<dbReference type="InterPro" id="IPR011642">
    <property type="entry name" value="Gate_dom"/>
</dbReference>
<keyword evidence="1" id="KW-0812">Transmembrane</keyword>
<dbReference type="AlphaFoldDB" id="A0A3E3DWX8"/>
<dbReference type="EMBL" id="QUSM01000004">
    <property type="protein sequence ID" value="RGD73753.1"/>
    <property type="molecule type" value="Genomic_DNA"/>
</dbReference>
<evidence type="ECO:0000259" key="2">
    <source>
        <dbReference type="Pfam" id="PF07670"/>
    </source>
</evidence>
<name>A0A3E3DWX8_9FIRM</name>
<proteinExistence type="predicted"/>
<comment type="caution">
    <text evidence="3">The sequence shown here is derived from an EMBL/GenBank/DDBJ whole genome shotgun (WGS) entry which is preliminary data.</text>
</comment>
<feature type="transmembrane region" description="Helical" evidence="1">
    <location>
        <begin position="43"/>
        <end position="60"/>
    </location>
</feature>
<feature type="transmembrane region" description="Helical" evidence="1">
    <location>
        <begin position="151"/>
        <end position="173"/>
    </location>
</feature>
<dbReference type="PANTHER" id="PTHR35793">
    <property type="entry name" value="INNER MEMBRANE PROTEIN YJIG"/>
    <property type="match status" value="1"/>
</dbReference>
<evidence type="ECO:0000313" key="4">
    <source>
        <dbReference type="Proteomes" id="UP000261212"/>
    </source>
</evidence>